<dbReference type="PANTHER" id="PTHR16305">
    <property type="entry name" value="TESTICULAR SOLUBLE ADENYLYL CYCLASE"/>
    <property type="match status" value="1"/>
</dbReference>
<feature type="domain" description="HTH luxR-type" evidence="3">
    <location>
        <begin position="841"/>
        <end position="902"/>
    </location>
</feature>
<protein>
    <submittedName>
        <fullName evidence="4">DNA-binding CsgD family transcriptional regulator</fullName>
    </submittedName>
</protein>
<dbReference type="GO" id="GO:0005524">
    <property type="term" value="F:ATP binding"/>
    <property type="evidence" value="ECO:0007669"/>
    <property type="project" value="UniProtKB-KW"/>
</dbReference>
<sequence length="902" mass="97998">MALFGRERETAQVESLVTRIPEQGDALVIRGEAGIGKSALLAVALDCARARGFATAMAAGVQSETHLPFAGLHQLIQPMLETASELPVAQRDALLNAFGMGDGQPPQPFLVALAVLNLLGETASASPLLVVVEDLQWLDRPTTEVLAFVARRLRSEPIGMILAVREGYATTFDDIGLPELSLGTLDLSAAEKLLDSRPSKLSAGVRWRVLAEAAGNPLALVELPVALGREPGPPSGEFLPLTARLERSFATRLAELPRRTRMLLLASAANDSHDLREALTAAGAATGTRLSLADLAPAIDLGLVMLHERVVRFRHPLVRSAIYQKAGPLDRQVVHLALADVHAQDPDRRAWHRAAALDHPDESVAADLEHVALRARQRGALTVAVTALRRAAELSEHLPDRAMRLLRAAELAFELGRGELITELLALMDPTLLAGQERARLAWLNEMLEEGRNEGPQRVRRLIATAEELESSEDQALARNFVRAAAMRCWWRDPGPELRGRVVALAERLAAHDDDPELLVALATAAPVERAGELIERLTRLRETRFDGAMGRLLGVAASTIGAYELSAAFLDDSIGELRAQGRLGVLAQSLTSQAVNRVLGGDWPSAMLVAEECERLTRETHQPRWQSASLAILALLAGLRGDAEHGLELAARSERVLGSVTIASNIAMIQWARGLIALCSGRHDTAFGHLWRIFDRRDAAYHPNWGSVTISELSEAAVTAEHRDLARTALAEMELMGARSPSPYLHVNLRHARAVLADDPDEAGALFEAALAADLSSWPTARARLLLAQGVWLRRRRRIVEARGPLRAARDACDKLGLLAWGEKARQELRATGEGSHLRVPSSAEQLTPQELHIAKLAATGLSNREIGQQLYLSHRTVGTHLHHAFRKLGITSRGQLRDVL</sequence>
<dbReference type="PROSITE" id="PS00622">
    <property type="entry name" value="HTH_LUXR_1"/>
    <property type="match status" value="1"/>
</dbReference>
<evidence type="ECO:0000256" key="1">
    <source>
        <dbReference type="ARBA" id="ARBA00022741"/>
    </source>
</evidence>
<dbReference type="Pfam" id="PF13191">
    <property type="entry name" value="AAA_16"/>
    <property type="match status" value="1"/>
</dbReference>
<keyword evidence="2" id="KW-0067">ATP-binding</keyword>
<dbReference type="SUPFAM" id="SSF46894">
    <property type="entry name" value="C-terminal effector domain of the bipartite response regulators"/>
    <property type="match status" value="1"/>
</dbReference>
<dbReference type="CDD" id="cd06170">
    <property type="entry name" value="LuxR_C_like"/>
    <property type="match status" value="1"/>
</dbReference>
<dbReference type="Gene3D" id="1.10.10.10">
    <property type="entry name" value="Winged helix-like DNA-binding domain superfamily/Winged helix DNA-binding domain"/>
    <property type="match status" value="1"/>
</dbReference>
<keyword evidence="4" id="KW-0238">DNA-binding</keyword>
<organism evidence="4 5">
    <name type="scientific">Nonomuraea soli</name>
    <dbReference type="NCBI Taxonomy" id="1032476"/>
    <lineage>
        <taxon>Bacteria</taxon>
        <taxon>Bacillati</taxon>
        <taxon>Actinomycetota</taxon>
        <taxon>Actinomycetes</taxon>
        <taxon>Streptosporangiales</taxon>
        <taxon>Streptosporangiaceae</taxon>
        <taxon>Nonomuraea</taxon>
    </lineage>
</organism>
<dbReference type="GO" id="GO:0006355">
    <property type="term" value="P:regulation of DNA-templated transcription"/>
    <property type="evidence" value="ECO:0007669"/>
    <property type="project" value="InterPro"/>
</dbReference>
<dbReference type="PROSITE" id="PS50043">
    <property type="entry name" value="HTH_LUXR_2"/>
    <property type="match status" value="1"/>
</dbReference>
<reference evidence="4 5" key="1">
    <citation type="submission" date="2020-07" db="EMBL/GenBank/DDBJ databases">
        <title>Genomic Encyclopedia of Type Strains, Phase IV (KMG-IV): sequencing the most valuable type-strain genomes for metagenomic binning, comparative biology and taxonomic classification.</title>
        <authorList>
            <person name="Goeker M."/>
        </authorList>
    </citation>
    <scope>NUCLEOTIDE SEQUENCE [LARGE SCALE GENOMIC DNA]</scope>
    <source>
        <strain evidence="4 5">DSM 45533</strain>
    </source>
</reference>
<dbReference type="AlphaFoldDB" id="A0A7W0CKW9"/>
<dbReference type="GO" id="GO:0004016">
    <property type="term" value="F:adenylate cyclase activity"/>
    <property type="evidence" value="ECO:0007669"/>
    <property type="project" value="TreeGrafter"/>
</dbReference>
<dbReference type="EMBL" id="JACDUR010000004">
    <property type="protein sequence ID" value="MBA2893091.1"/>
    <property type="molecule type" value="Genomic_DNA"/>
</dbReference>
<dbReference type="RefSeq" id="WP_181611788.1">
    <property type="nucleotide sequence ID" value="NZ_BAABAM010000003.1"/>
</dbReference>
<dbReference type="InterPro" id="IPR036388">
    <property type="entry name" value="WH-like_DNA-bd_sf"/>
</dbReference>
<dbReference type="Proteomes" id="UP000530928">
    <property type="component" value="Unassembled WGS sequence"/>
</dbReference>
<dbReference type="GO" id="GO:0005737">
    <property type="term" value="C:cytoplasm"/>
    <property type="evidence" value="ECO:0007669"/>
    <property type="project" value="TreeGrafter"/>
</dbReference>
<gene>
    <name evidence="4" type="ORF">HNR30_004445</name>
</gene>
<evidence type="ECO:0000313" key="4">
    <source>
        <dbReference type="EMBL" id="MBA2893091.1"/>
    </source>
</evidence>
<proteinExistence type="predicted"/>
<accession>A0A7W0CKW9</accession>
<dbReference type="SMART" id="SM00421">
    <property type="entry name" value="HTH_LUXR"/>
    <property type="match status" value="1"/>
</dbReference>
<evidence type="ECO:0000313" key="5">
    <source>
        <dbReference type="Proteomes" id="UP000530928"/>
    </source>
</evidence>
<evidence type="ECO:0000256" key="2">
    <source>
        <dbReference type="ARBA" id="ARBA00022840"/>
    </source>
</evidence>
<keyword evidence="1" id="KW-0547">Nucleotide-binding</keyword>
<keyword evidence="5" id="KW-1185">Reference proteome</keyword>
<dbReference type="InterPro" id="IPR000792">
    <property type="entry name" value="Tscrpt_reg_LuxR_C"/>
</dbReference>
<dbReference type="InterPro" id="IPR016032">
    <property type="entry name" value="Sig_transdc_resp-reg_C-effctor"/>
</dbReference>
<comment type="caution">
    <text evidence="4">The sequence shown here is derived from an EMBL/GenBank/DDBJ whole genome shotgun (WGS) entry which is preliminary data.</text>
</comment>
<name>A0A7W0CKW9_9ACTN</name>
<dbReference type="Pfam" id="PF00196">
    <property type="entry name" value="GerE"/>
    <property type="match status" value="1"/>
</dbReference>
<dbReference type="InterPro" id="IPR041664">
    <property type="entry name" value="AAA_16"/>
</dbReference>
<dbReference type="PANTHER" id="PTHR16305:SF35">
    <property type="entry name" value="TRANSCRIPTIONAL ACTIVATOR DOMAIN"/>
    <property type="match status" value="1"/>
</dbReference>
<evidence type="ECO:0000259" key="3">
    <source>
        <dbReference type="PROSITE" id="PS50043"/>
    </source>
</evidence>
<dbReference type="PRINTS" id="PR00038">
    <property type="entry name" value="HTHLUXR"/>
</dbReference>
<dbReference type="GO" id="GO:0003677">
    <property type="term" value="F:DNA binding"/>
    <property type="evidence" value="ECO:0007669"/>
    <property type="project" value="UniProtKB-KW"/>
</dbReference>